<accession>A0ABD6C9F8</accession>
<dbReference type="EMBL" id="JBHUDJ010000002">
    <property type="protein sequence ID" value="MFD1586129.1"/>
    <property type="molecule type" value="Genomic_DNA"/>
</dbReference>
<protein>
    <recommendedName>
        <fullName evidence="1">DUF7344 domain-containing protein</fullName>
    </recommendedName>
</protein>
<proteinExistence type="predicted"/>
<name>A0ABD6C9F8_9EURY</name>
<feature type="domain" description="DUF7344" evidence="1">
    <location>
        <begin position="120"/>
        <end position="198"/>
    </location>
</feature>
<dbReference type="Proteomes" id="UP001597119">
    <property type="component" value="Unassembled WGS sequence"/>
</dbReference>
<dbReference type="Pfam" id="PF24035">
    <property type="entry name" value="DUF7344"/>
    <property type="match status" value="1"/>
</dbReference>
<dbReference type="AlphaFoldDB" id="A0ABD6C9F8"/>
<evidence type="ECO:0000313" key="2">
    <source>
        <dbReference type="EMBL" id="MFD1586129.1"/>
    </source>
</evidence>
<comment type="caution">
    <text evidence="2">The sequence shown here is derived from an EMBL/GenBank/DDBJ whole genome shotgun (WGS) entry which is preliminary data.</text>
</comment>
<evidence type="ECO:0000259" key="1">
    <source>
        <dbReference type="Pfam" id="PF24035"/>
    </source>
</evidence>
<organism evidence="2 3">
    <name type="scientific">Halorientalis brevis</name>
    <dbReference type="NCBI Taxonomy" id="1126241"/>
    <lineage>
        <taxon>Archaea</taxon>
        <taxon>Methanobacteriati</taxon>
        <taxon>Methanobacteriota</taxon>
        <taxon>Stenosarchaea group</taxon>
        <taxon>Halobacteria</taxon>
        <taxon>Halobacteriales</taxon>
        <taxon>Haloarculaceae</taxon>
        <taxon>Halorientalis</taxon>
    </lineage>
</organism>
<gene>
    <name evidence="2" type="ORF">ACFR9U_03980</name>
</gene>
<dbReference type="RefSeq" id="WP_247376502.1">
    <property type="nucleotide sequence ID" value="NZ_JALLGV010000002.1"/>
</dbReference>
<keyword evidence="3" id="KW-1185">Reference proteome</keyword>
<sequence>MRTAETPPAATVLRQYEPLSSAQSRRLVRLLAAQSAPLSPAALAVVRAVEDHAGAPAAVSERAIRQHRIDLVHGELPRLAASDLIEYDGDTATATDEGIAAVRTVEDAIPPDVDGDALLSVMNSDRRRTVASVLARTPHERVTLTGLAVAVATVEQDADLTRIDQSTLEEVQTTLHHVHLPKLDEARFVEYDAETRTIADEGIERIGSAWLTETEPLSSVASDGGHDASAAADENVWSIDAHEDVVERMRALADHADDELVVVLAAEGLLTPGCLIHLRVATERGVDVAIGTPHAAVRDRIDAAVPEATVWNPQQQWHLPSLGGEGRLSRLVVADTRAAMLATIDRNRVASETAVTGDGRDNGLVTAVRKLVDSRLDAGGNRQPDHQSPASP</sequence>
<evidence type="ECO:0000313" key="3">
    <source>
        <dbReference type="Proteomes" id="UP001597119"/>
    </source>
</evidence>
<dbReference type="InterPro" id="IPR055768">
    <property type="entry name" value="DUF7344"/>
</dbReference>
<reference evidence="2 3" key="1">
    <citation type="journal article" date="2019" name="Int. J. Syst. Evol. Microbiol.">
        <title>The Global Catalogue of Microorganisms (GCM) 10K type strain sequencing project: providing services to taxonomists for standard genome sequencing and annotation.</title>
        <authorList>
            <consortium name="The Broad Institute Genomics Platform"/>
            <consortium name="The Broad Institute Genome Sequencing Center for Infectious Disease"/>
            <person name="Wu L."/>
            <person name="Ma J."/>
        </authorList>
    </citation>
    <scope>NUCLEOTIDE SEQUENCE [LARGE SCALE GENOMIC DNA]</scope>
    <source>
        <strain evidence="2 3">CGMCC 1.12125</strain>
    </source>
</reference>